<dbReference type="SMART" id="SM00365">
    <property type="entry name" value="LRR_SD22"/>
    <property type="match status" value="3"/>
</dbReference>
<dbReference type="InterPro" id="IPR001611">
    <property type="entry name" value="Leu-rich_rpt"/>
</dbReference>
<keyword evidence="4" id="KW-0732">Signal</keyword>
<dbReference type="GO" id="GO:0005615">
    <property type="term" value="C:extracellular space"/>
    <property type="evidence" value="ECO:0007669"/>
    <property type="project" value="TreeGrafter"/>
</dbReference>
<feature type="transmembrane region" description="Helical" evidence="3">
    <location>
        <begin position="271"/>
        <end position="293"/>
    </location>
</feature>
<protein>
    <submittedName>
        <fullName evidence="5">Uncharacterized protein</fullName>
    </submittedName>
</protein>
<proteinExistence type="predicted"/>
<feature type="chain" id="PRO_5040327628" evidence="4">
    <location>
        <begin position="22"/>
        <end position="321"/>
    </location>
</feature>
<dbReference type="Proteomes" id="UP001152759">
    <property type="component" value="Chromosome 10"/>
</dbReference>
<dbReference type="AlphaFoldDB" id="A0A9P0C7T4"/>
<name>A0A9P0C7T4_BEMTA</name>
<feature type="signal peptide" evidence="4">
    <location>
        <begin position="1"/>
        <end position="21"/>
    </location>
</feature>
<dbReference type="PROSITE" id="PS51450">
    <property type="entry name" value="LRR"/>
    <property type="match status" value="3"/>
</dbReference>
<dbReference type="PANTHER" id="PTHR45712:SF22">
    <property type="entry name" value="INSULIN-LIKE GROWTH FACTOR-BINDING PROTEIN COMPLEX ACID LABILE SUBUNIT"/>
    <property type="match status" value="1"/>
</dbReference>
<dbReference type="InterPro" id="IPR003591">
    <property type="entry name" value="Leu-rich_rpt_typical-subtyp"/>
</dbReference>
<evidence type="ECO:0000256" key="3">
    <source>
        <dbReference type="SAM" id="Phobius"/>
    </source>
</evidence>
<evidence type="ECO:0000256" key="4">
    <source>
        <dbReference type="SAM" id="SignalP"/>
    </source>
</evidence>
<gene>
    <name evidence="5" type="ORF">BEMITA_LOCUS3172</name>
</gene>
<sequence>MASPLRIQAYAVMMLVTLCSGYAISSRSRCFYGKIHKLFTANCSEQDLQKVPQDLKNSTEVLDLSDNKIRILSNSSFIYYTSLQILYLSDNRILYIEEGTFLPLTELKTLDLSSNSLRKVPYVLPSSLVKLYLAANPIEEVSFSNANSLQYLSLADNHFETLPTLGLMPSLVQLNLSETKIYPRLTPDFLATMCRLQLLHLPNNLLASQEESCDCFRLAAWIQERHIKVDHLNCKPLETENRLQCNTTVPPQTMELYTACLDEWDDMNMPYLALFLGSACLLTIILIALLIWLRRRKSRTSRTPEKAIKDPEMKEPSLLTS</sequence>
<organism evidence="5 6">
    <name type="scientific">Bemisia tabaci</name>
    <name type="common">Sweetpotato whitefly</name>
    <name type="synonym">Aleurodes tabaci</name>
    <dbReference type="NCBI Taxonomy" id="7038"/>
    <lineage>
        <taxon>Eukaryota</taxon>
        <taxon>Metazoa</taxon>
        <taxon>Ecdysozoa</taxon>
        <taxon>Arthropoda</taxon>
        <taxon>Hexapoda</taxon>
        <taxon>Insecta</taxon>
        <taxon>Pterygota</taxon>
        <taxon>Neoptera</taxon>
        <taxon>Paraneoptera</taxon>
        <taxon>Hemiptera</taxon>
        <taxon>Sternorrhyncha</taxon>
        <taxon>Aleyrodoidea</taxon>
        <taxon>Aleyrodidae</taxon>
        <taxon>Aleyrodinae</taxon>
        <taxon>Bemisia</taxon>
    </lineage>
</organism>
<keyword evidence="1" id="KW-0433">Leucine-rich repeat</keyword>
<dbReference type="InterPro" id="IPR032675">
    <property type="entry name" value="LRR_dom_sf"/>
</dbReference>
<dbReference type="InterPro" id="IPR050333">
    <property type="entry name" value="SLRP"/>
</dbReference>
<dbReference type="SMART" id="SM00369">
    <property type="entry name" value="LRR_TYP"/>
    <property type="match status" value="4"/>
</dbReference>
<dbReference type="SUPFAM" id="SSF52058">
    <property type="entry name" value="L domain-like"/>
    <property type="match status" value="1"/>
</dbReference>
<evidence type="ECO:0000256" key="1">
    <source>
        <dbReference type="ARBA" id="ARBA00022614"/>
    </source>
</evidence>
<dbReference type="Gene3D" id="3.80.10.10">
    <property type="entry name" value="Ribonuclease Inhibitor"/>
    <property type="match status" value="2"/>
</dbReference>
<evidence type="ECO:0000313" key="5">
    <source>
        <dbReference type="EMBL" id="CAH0763132.1"/>
    </source>
</evidence>
<keyword evidence="3" id="KW-1133">Transmembrane helix</keyword>
<dbReference type="PANTHER" id="PTHR45712">
    <property type="entry name" value="AGAP008170-PA"/>
    <property type="match status" value="1"/>
</dbReference>
<accession>A0A9P0C7T4</accession>
<keyword evidence="3" id="KW-0812">Transmembrane</keyword>
<reference evidence="5" key="1">
    <citation type="submission" date="2021-12" db="EMBL/GenBank/DDBJ databases">
        <authorList>
            <person name="King R."/>
        </authorList>
    </citation>
    <scope>NUCLEOTIDE SEQUENCE</scope>
</reference>
<keyword evidence="6" id="KW-1185">Reference proteome</keyword>
<evidence type="ECO:0000256" key="2">
    <source>
        <dbReference type="ARBA" id="ARBA00022737"/>
    </source>
</evidence>
<dbReference type="EMBL" id="OU963871">
    <property type="protein sequence ID" value="CAH0763132.1"/>
    <property type="molecule type" value="Genomic_DNA"/>
</dbReference>
<evidence type="ECO:0000313" key="6">
    <source>
        <dbReference type="Proteomes" id="UP001152759"/>
    </source>
</evidence>
<keyword evidence="3" id="KW-0472">Membrane</keyword>
<keyword evidence="2" id="KW-0677">Repeat</keyword>
<dbReference type="Pfam" id="PF13855">
    <property type="entry name" value="LRR_8"/>
    <property type="match status" value="1"/>
</dbReference>